<keyword evidence="2" id="KW-1185">Reference proteome</keyword>
<protein>
    <submittedName>
        <fullName evidence="1">Uncharacterized protein</fullName>
    </submittedName>
</protein>
<sequence>MDASVDALGSFLNLLCSKWMSEIILLWDNVTDVPPRKPMCQSNENNFPGIEQYCKRRLKLSICMASGDVRYQNFDKYSTVGISEDGRIGFPDFLLRWKQLRAHTWSTSKDETNSWEKLARRMK</sequence>
<dbReference type="AlphaFoldDB" id="A0AAV6XIK9"/>
<organism evidence="1 2">
    <name type="scientific">Buddleja alternifolia</name>
    <dbReference type="NCBI Taxonomy" id="168488"/>
    <lineage>
        <taxon>Eukaryota</taxon>
        <taxon>Viridiplantae</taxon>
        <taxon>Streptophyta</taxon>
        <taxon>Embryophyta</taxon>
        <taxon>Tracheophyta</taxon>
        <taxon>Spermatophyta</taxon>
        <taxon>Magnoliopsida</taxon>
        <taxon>eudicotyledons</taxon>
        <taxon>Gunneridae</taxon>
        <taxon>Pentapetalae</taxon>
        <taxon>asterids</taxon>
        <taxon>lamiids</taxon>
        <taxon>Lamiales</taxon>
        <taxon>Scrophulariaceae</taxon>
        <taxon>Buddlejeae</taxon>
        <taxon>Buddleja</taxon>
    </lineage>
</organism>
<gene>
    <name evidence="1" type="ORF">BUALT_Bualt05G0119800</name>
</gene>
<dbReference type="Proteomes" id="UP000826271">
    <property type="component" value="Unassembled WGS sequence"/>
</dbReference>
<comment type="caution">
    <text evidence="1">The sequence shown here is derived from an EMBL/GenBank/DDBJ whole genome shotgun (WGS) entry which is preliminary data.</text>
</comment>
<accession>A0AAV6XIK9</accession>
<evidence type="ECO:0000313" key="1">
    <source>
        <dbReference type="EMBL" id="KAG8382836.1"/>
    </source>
</evidence>
<reference evidence="1" key="1">
    <citation type="submission" date="2019-10" db="EMBL/GenBank/DDBJ databases">
        <authorList>
            <person name="Zhang R."/>
            <person name="Pan Y."/>
            <person name="Wang J."/>
            <person name="Ma R."/>
            <person name="Yu S."/>
        </authorList>
    </citation>
    <scope>NUCLEOTIDE SEQUENCE</scope>
    <source>
        <strain evidence="1">LA-IB0</strain>
        <tissue evidence="1">Leaf</tissue>
    </source>
</reference>
<evidence type="ECO:0000313" key="2">
    <source>
        <dbReference type="Proteomes" id="UP000826271"/>
    </source>
</evidence>
<proteinExistence type="predicted"/>
<dbReference type="EMBL" id="WHWC01000005">
    <property type="protein sequence ID" value="KAG8382836.1"/>
    <property type="molecule type" value="Genomic_DNA"/>
</dbReference>
<name>A0AAV6XIK9_9LAMI</name>